<feature type="region of interest" description="Disordered" evidence="7">
    <location>
        <begin position="70"/>
        <end position="92"/>
    </location>
</feature>
<dbReference type="Pfam" id="PF00172">
    <property type="entry name" value="Zn_clus"/>
    <property type="match status" value="1"/>
</dbReference>
<dbReference type="PROSITE" id="PS50048">
    <property type="entry name" value="ZN2_CY6_FUNGAL_2"/>
    <property type="match status" value="1"/>
</dbReference>
<dbReference type="GO" id="GO:0008270">
    <property type="term" value="F:zinc ion binding"/>
    <property type="evidence" value="ECO:0007669"/>
    <property type="project" value="InterPro"/>
</dbReference>
<keyword evidence="10" id="KW-1185">Reference proteome</keyword>
<dbReference type="InterPro" id="IPR001138">
    <property type="entry name" value="Zn2Cys6_DnaBD"/>
</dbReference>
<dbReference type="PROSITE" id="PS00463">
    <property type="entry name" value="ZN2_CY6_FUNGAL_1"/>
    <property type="match status" value="1"/>
</dbReference>
<sequence>MACKACRARKIKCDRTRPVCQNCQQRSSHCTYAGERRTRRWTEAGMYSTDSLSAVHRRRPADIRSLIPINQPVLSPPRRPQMQSPGASPSCWRPMNLDPMEMEQDAMAGDIMSRESYELEPVLHTPTSSSASKQFDNLLDKILDGDDMECLKDRNPALWVRASDGEEYTGPSSGISTVSDLGLNWVRDNVAESDVLCETIQEIRNGILSHIRQPKCIPQDLPLALLTPSNARASTRDIAREIPPAQAMAYVEAYFSTVQVIFPILDRDVFLAQVAAAGAGQAPASTYSWQALYSAVLASGCRATLSEETAEAFKKSGREAWGYFQNALSFESRILHGATDLMAIQAVAVMTIFAQGLSSPQRLEYTLCSIASRLAQSLGLNSHPPSEWNLTENEKRERNRIFWVIYCLDKMISLRCGRPCVIYDEEVSSCFPCGVDVVQRGDNANSASGESPPFDFFLCFTKLSRIAGKVSRMLYSATALYTPSSRLILRLNGLLADLQIWVHSIPDIIRPGKPLNRMLDTQGMSRDQIVVLHTSYYYILCSIYRRFTPIFTPDSKSLEHLIDSKSHVSHIEAARSIALLTKHLDFESFSPAWLVFYYPFTALTTIFVHIVSNPPSESTQSDIALMETVVGFFGRLEYITSGETAFTKTAEFVRQARRVTDIQNESGGCASQRLRDPPASNPNTTTAFAPMQHYPDTRNGTVEVPHKANCDAVVAHDQLMNSSRNTGEGGRENLSQQVDTENSVGLGMGPASNMDYDIGVSRQGHALYADLVSLLAQPSTDDASNINNWLGDWVSVG</sequence>
<evidence type="ECO:0000259" key="8">
    <source>
        <dbReference type="PROSITE" id="PS50048"/>
    </source>
</evidence>
<evidence type="ECO:0000256" key="2">
    <source>
        <dbReference type="ARBA" id="ARBA00022723"/>
    </source>
</evidence>
<dbReference type="PANTHER" id="PTHR46910">
    <property type="entry name" value="TRANSCRIPTION FACTOR PDR1"/>
    <property type="match status" value="1"/>
</dbReference>
<evidence type="ECO:0000313" key="9">
    <source>
        <dbReference type="EMBL" id="KAJ5532322.1"/>
    </source>
</evidence>
<feature type="domain" description="Zn(2)-C6 fungal-type" evidence="8">
    <location>
        <begin position="2"/>
        <end position="32"/>
    </location>
</feature>
<evidence type="ECO:0000256" key="6">
    <source>
        <dbReference type="ARBA" id="ARBA00023242"/>
    </source>
</evidence>
<dbReference type="EMBL" id="JAQIZZ010000007">
    <property type="protein sequence ID" value="KAJ5532322.1"/>
    <property type="molecule type" value="Genomic_DNA"/>
</dbReference>
<dbReference type="InterPro" id="IPR050987">
    <property type="entry name" value="AtrR-like"/>
</dbReference>
<evidence type="ECO:0000256" key="7">
    <source>
        <dbReference type="SAM" id="MobiDB-lite"/>
    </source>
</evidence>
<evidence type="ECO:0000256" key="5">
    <source>
        <dbReference type="ARBA" id="ARBA00023163"/>
    </source>
</evidence>
<dbReference type="SMART" id="SM00906">
    <property type="entry name" value="Fungal_trans"/>
    <property type="match status" value="1"/>
</dbReference>
<dbReference type="InterPro" id="IPR007219">
    <property type="entry name" value="XnlR_reg_dom"/>
</dbReference>
<dbReference type="CDD" id="cd00067">
    <property type="entry name" value="GAL4"/>
    <property type="match status" value="1"/>
</dbReference>
<evidence type="ECO:0000256" key="3">
    <source>
        <dbReference type="ARBA" id="ARBA00023015"/>
    </source>
</evidence>
<dbReference type="GO" id="GO:0000981">
    <property type="term" value="F:DNA-binding transcription factor activity, RNA polymerase II-specific"/>
    <property type="evidence" value="ECO:0007669"/>
    <property type="project" value="InterPro"/>
</dbReference>
<reference evidence="9 10" key="1">
    <citation type="journal article" date="2023" name="IMA Fungus">
        <title>Comparative genomic study of the Penicillium genus elucidates a diverse pangenome and 15 lateral gene transfer events.</title>
        <authorList>
            <person name="Petersen C."/>
            <person name="Sorensen T."/>
            <person name="Nielsen M.R."/>
            <person name="Sondergaard T.E."/>
            <person name="Sorensen J.L."/>
            <person name="Fitzpatrick D.A."/>
            <person name="Frisvad J.C."/>
            <person name="Nielsen K.L."/>
        </authorList>
    </citation>
    <scope>NUCLEOTIDE SEQUENCE [LARGE SCALE GENOMIC DNA]</scope>
    <source>
        <strain evidence="9 10">IBT 35679</strain>
    </source>
</reference>
<dbReference type="AlphaFoldDB" id="A0AAD6GBQ1"/>
<accession>A0AAD6GBQ1</accession>
<dbReference type="Gene3D" id="4.10.240.10">
    <property type="entry name" value="Zn(2)-C6 fungal-type DNA-binding domain"/>
    <property type="match status" value="1"/>
</dbReference>
<dbReference type="CDD" id="cd12148">
    <property type="entry name" value="fungal_TF_MHR"/>
    <property type="match status" value="1"/>
</dbReference>
<keyword evidence="6" id="KW-0539">Nucleus</keyword>
<name>A0AAD6GBQ1_9EURO</name>
<organism evidence="9 10">
    <name type="scientific">Penicillium frequentans</name>
    <dbReference type="NCBI Taxonomy" id="3151616"/>
    <lineage>
        <taxon>Eukaryota</taxon>
        <taxon>Fungi</taxon>
        <taxon>Dikarya</taxon>
        <taxon>Ascomycota</taxon>
        <taxon>Pezizomycotina</taxon>
        <taxon>Eurotiomycetes</taxon>
        <taxon>Eurotiomycetidae</taxon>
        <taxon>Eurotiales</taxon>
        <taxon>Aspergillaceae</taxon>
        <taxon>Penicillium</taxon>
    </lineage>
</organism>
<keyword evidence="3" id="KW-0805">Transcription regulation</keyword>
<evidence type="ECO:0000256" key="4">
    <source>
        <dbReference type="ARBA" id="ARBA00023125"/>
    </source>
</evidence>
<evidence type="ECO:0000256" key="1">
    <source>
        <dbReference type="ARBA" id="ARBA00004123"/>
    </source>
</evidence>
<keyword evidence="5" id="KW-0804">Transcription</keyword>
<gene>
    <name evidence="9" type="ORF">N7494_008874</name>
</gene>
<dbReference type="Proteomes" id="UP001220324">
    <property type="component" value="Unassembled WGS sequence"/>
</dbReference>
<dbReference type="GO" id="GO:0003677">
    <property type="term" value="F:DNA binding"/>
    <property type="evidence" value="ECO:0007669"/>
    <property type="project" value="UniProtKB-KW"/>
</dbReference>
<keyword evidence="4" id="KW-0238">DNA-binding</keyword>
<dbReference type="GO" id="GO:0006351">
    <property type="term" value="P:DNA-templated transcription"/>
    <property type="evidence" value="ECO:0007669"/>
    <property type="project" value="InterPro"/>
</dbReference>
<dbReference type="GO" id="GO:0005634">
    <property type="term" value="C:nucleus"/>
    <property type="evidence" value="ECO:0007669"/>
    <property type="project" value="UniProtKB-SubCell"/>
</dbReference>
<dbReference type="PANTHER" id="PTHR46910:SF37">
    <property type="entry name" value="ZN(II)2CYS6 TRANSCRIPTION FACTOR (EUROFUNG)"/>
    <property type="match status" value="1"/>
</dbReference>
<evidence type="ECO:0000313" key="10">
    <source>
        <dbReference type="Proteomes" id="UP001220324"/>
    </source>
</evidence>
<protein>
    <submittedName>
        <fullName evidence="9">Fungal-specific transcription factor domain-containing protein</fullName>
    </submittedName>
</protein>
<keyword evidence="2" id="KW-0479">Metal-binding</keyword>
<dbReference type="SMART" id="SM00066">
    <property type="entry name" value="GAL4"/>
    <property type="match status" value="1"/>
</dbReference>
<dbReference type="SUPFAM" id="SSF57701">
    <property type="entry name" value="Zn2/Cys6 DNA-binding domain"/>
    <property type="match status" value="1"/>
</dbReference>
<dbReference type="Pfam" id="PF04082">
    <property type="entry name" value="Fungal_trans"/>
    <property type="match status" value="1"/>
</dbReference>
<proteinExistence type="predicted"/>
<dbReference type="InterPro" id="IPR036864">
    <property type="entry name" value="Zn2-C6_fun-type_DNA-bd_sf"/>
</dbReference>
<comment type="caution">
    <text evidence="9">The sequence shown here is derived from an EMBL/GenBank/DDBJ whole genome shotgun (WGS) entry which is preliminary data.</text>
</comment>
<comment type="subcellular location">
    <subcellularLocation>
        <location evidence="1">Nucleus</location>
    </subcellularLocation>
</comment>